<dbReference type="InterPro" id="IPR037152">
    <property type="entry name" value="L-asparaginase_N_sf"/>
</dbReference>
<evidence type="ECO:0000313" key="4">
    <source>
        <dbReference type="Proteomes" id="UP000292003"/>
    </source>
</evidence>
<dbReference type="EMBL" id="SFCC01000023">
    <property type="protein sequence ID" value="RZQ59594.1"/>
    <property type="molecule type" value="Genomic_DNA"/>
</dbReference>
<dbReference type="SUPFAM" id="SSF53774">
    <property type="entry name" value="Glutaminase/Asparaginase"/>
    <property type="match status" value="1"/>
</dbReference>
<dbReference type="RefSeq" id="WP_130479692.1">
    <property type="nucleotide sequence ID" value="NZ_SFCC01000023.1"/>
</dbReference>
<comment type="caution">
    <text evidence="3">The sequence shown here is derived from an EMBL/GenBank/DDBJ whole genome shotgun (WGS) entry which is preliminary data.</text>
</comment>
<dbReference type="InterPro" id="IPR040919">
    <property type="entry name" value="Asparaginase_C"/>
</dbReference>
<dbReference type="GO" id="GO:0004067">
    <property type="term" value="F:asparaginase activity"/>
    <property type="evidence" value="ECO:0007669"/>
    <property type="project" value="UniProtKB-UniRule"/>
</dbReference>
<evidence type="ECO:0000259" key="1">
    <source>
        <dbReference type="Pfam" id="PF00710"/>
    </source>
</evidence>
<dbReference type="Gene3D" id="3.40.50.1170">
    <property type="entry name" value="L-asparaginase, N-terminal domain"/>
    <property type="match status" value="1"/>
</dbReference>
<evidence type="ECO:0000313" key="3">
    <source>
        <dbReference type="EMBL" id="RZQ59594.1"/>
    </source>
</evidence>
<dbReference type="AlphaFoldDB" id="A0A4Q7J0Y0"/>
<dbReference type="InterPro" id="IPR027474">
    <property type="entry name" value="L-asparaginase_N"/>
</dbReference>
<dbReference type="Gene3D" id="3.40.50.40">
    <property type="match status" value="1"/>
</dbReference>
<keyword evidence="4" id="KW-1185">Reference proteome</keyword>
<dbReference type="InterPro" id="IPR006034">
    <property type="entry name" value="Asparaginase/glutaminase-like"/>
</dbReference>
<protein>
    <submittedName>
        <fullName evidence="3">Asparaginase</fullName>
    </submittedName>
</protein>
<dbReference type="InterPro" id="IPR036152">
    <property type="entry name" value="Asp/glu_Ase-like_sf"/>
</dbReference>
<gene>
    <name evidence="3" type="ORF">EWH70_33975</name>
</gene>
<dbReference type="PANTHER" id="PTHR11707:SF28">
    <property type="entry name" value="60 KDA LYSOPHOSPHOLIPASE"/>
    <property type="match status" value="1"/>
</dbReference>
<proteinExistence type="predicted"/>
<accession>A0A4Q7J0Y0</accession>
<dbReference type="PANTHER" id="PTHR11707">
    <property type="entry name" value="L-ASPARAGINASE"/>
    <property type="match status" value="1"/>
</dbReference>
<dbReference type="PIRSF" id="PIRSF500176">
    <property type="entry name" value="L_ASNase"/>
    <property type="match status" value="1"/>
</dbReference>
<feature type="domain" description="L-asparaginase N-terminal" evidence="1">
    <location>
        <begin position="5"/>
        <end position="178"/>
    </location>
</feature>
<dbReference type="PROSITE" id="PS51732">
    <property type="entry name" value="ASN_GLN_ASE_3"/>
    <property type="match status" value="1"/>
</dbReference>
<dbReference type="Proteomes" id="UP000292003">
    <property type="component" value="Unassembled WGS sequence"/>
</dbReference>
<evidence type="ECO:0000259" key="2">
    <source>
        <dbReference type="Pfam" id="PF17763"/>
    </source>
</evidence>
<dbReference type="SMART" id="SM00870">
    <property type="entry name" value="Asparaginase"/>
    <property type="match status" value="1"/>
</dbReference>
<dbReference type="Pfam" id="PF17763">
    <property type="entry name" value="Asparaginase_C"/>
    <property type="match status" value="1"/>
</dbReference>
<name>A0A4Q7J0Y0_9PSEU</name>
<reference evidence="3 4" key="1">
    <citation type="submission" date="2019-02" db="EMBL/GenBank/DDBJ databases">
        <title>Draft genome sequence of Amycolatopsis sp. 8-3EHSu isolated from roots of Suaeda maritima.</title>
        <authorList>
            <person name="Duangmal K."/>
            <person name="Chantavorakit T."/>
        </authorList>
    </citation>
    <scope>NUCLEOTIDE SEQUENCE [LARGE SCALE GENOMIC DNA]</scope>
    <source>
        <strain evidence="3 4">8-3EHSu</strain>
    </source>
</reference>
<dbReference type="OrthoDB" id="9788068at2"/>
<organism evidence="3 4">
    <name type="scientific">Amycolatopsis suaedae</name>
    <dbReference type="NCBI Taxonomy" id="2510978"/>
    <lineage>
        <taxon>Bacteria</taxon>
        <taxon>Bacillati</taxon>
        <taxon>Actinomycetota</taxon>
        <taxon>Actinomycetes</taxon>
        <taxon>Pseudonocardiales</taxon>
        <taxon>Pseudonocardiaceae</taxon>
        <taxon>Amycolatopsis</taxon>
    </lineage>
</organism>
<dbReference type="PIRSF" id="PIRSF001220">
    <property type="entry name" value="L-ASNase_gatD"/>
    <property type="match status" value="1"/>
</dbReference>
<dbReference type="Pfam" id="PF00710">
    <property type="entry name" value="Asparaginase"/>
    <property type="match status" value="1"/>
</dbReference>
<dbReference type="InterPro" id="IPR027473">
    <property type="entry name" value="L-asparaginase_C"/>
</dbReference>
<feature type="domain" description="Asparaginase/glutaminase C-terminal" evidence="2">
    <location>
        <begin position="199"/>
        <end position="306"/>
    </location>
</feature>
<sequence length="309" mass="31174">MTGPVLLLATGDAIAYRQHSGRDEVVDGAALLKLALDAEPRLSTVDVVVEDLSAEPGWDVSTATQLALARRCRDALAEGFGAVVVTGGVDTLAETAYLAGLHADGPLVFTGSSRCLDEPGSEGPGNLVAALLAAGHAPGAVVCSGGELHAARWARLTAEAGFTSAPHGPVGRVRDGRVVPTGVASPPATPRVPEEPAADVALLSVYPDMPATLLTAAADAGARGIVLAGTGAGNVPVELFATIGELLEWDIPVVVTAAVPGRQPCGTGLVYRLGAISARDLPPPQARSALMVALGGGGVAAVREWFSRL</sequence>